<dbReference type="Proteomes" id="UP001056120">
    <property type="component" value="Linkage Group LG24"/>
</dbReference>
<name>A0ACB9ASN4_9ASTR</name>
<comment type="caution">
    <text evidence="1">The sequence shown here is derived from an EMBL/GenBank/DDBJ whole genome shotgun (WGS) entry which is preliminary data.</text>
</comment>
<proteinExistence type="predicted"/>
<evidence type="ECO:0000313" key="1">
    <source>
        <dbReference type="EMBL" id="KAI3712955.1"/>
    </source>
</evidence>
<gene>
    <name evidence="1" type="ORF">L1987_71525</name>
</gene>
<evidence type="ECO:0000313" key="2">
    <source>
        <dbReference type="Proteomes" id="UP001056120"/>
    </source>
</evidence>
<accession>A0ACB9ASN4</accession>
<keyword evidence="2" id="KW-1185">Reference proteome</keyword>
<sequence length="461" mass="51808">MHDDARNLNFNFSRCSMKDFVANALVLLLTNFLYTQASKMEVISEEFIKPSSPTPDHLKTFKLSLLDQLTLHTYSPVILLYESKTDTCSDVLKESLSKTLTKYYPFAGRLREDGITIDCNDEGVVFVKARIACRLSDFLQNPKYETQSLLFPEGYLWKGSCVGYSFLAAQVTYFECGGVALTISISHKVADAPSLGIFLSDWAAMPRGEVRPPPMILATSIPYLDLAYIMPEIELEMSLTLVTKRYVVDAQNIARLKQSVTGLVENPTKVALVTALLYKCAITASTTKTGIFKSSTLIQLVNMRPRVEPPLPNNSIGNFTWYFTTSNRHQTETSLGDLVIQLKKGIKELGVSRLDDWLHGVRESANSVKQLFDNLDVYRCSHVRGGSFYQMNFGWGNPKWVTIADVLVKNTFILYDTPDGSGVEAVVSLEEEHMRLFDEELVDYVSKNQNLQLGSMTRSRI</sequence>
<dbReference type="EMBL" id="CM042041">
    <property type="protein sequence ID" value="KAI3712955.1"/>
    <property type="molecule type" value="Genomic_DNA"/>
</dbReference>
<reference evidence="2" key="1">
    <citation type="journal article" date="2022" name="Mol. Ecol. Resour.">
        <title>The genomes of chicory, endive, great burdock and yacon provide insights into Asteraceae palaeo-polyploidization history and plant inulin production.</title>
        <authorList>
            <person name="Fan W."/>
            <person name="Wang S."/>
            <person name="Wang H."/>
            <person name="Wang A."/>
            <person name="Jiang F."/>
            <person name="Liu H."/>
            <person name="Zhao H."/>
            <person name="Xu D."/>
            <person name="Zhang Y."/>
        </authorList>
    </citation>
    <scope>NUCLEOTIDE SEQUENCE [LARGE SCALE GENOMIC DNA]</scope>
    <source>
        <strain evidence="2">cv. Yunnan</strain>
    </source>
</reference>
<organism evidence="1 2">
    <name type="scientific">Smallanthus sonchifolius</name>
    <dbReference type="NCBI Taxonomy" id="185202"/>
    <lineage>
        <taxon>Eukaryota</taxon>
        <taxon>Viridiplantae</taxon>
        <taxon>Streptophyta</taxon>
        <taxon>Embryophyta</taxon>
        <taxon>Tracheophyta</taxon>
        <taxon>Spermatophyta</taxon>
        <taxon>Magnoliopsida</taxon>
        <taxon>eudicotyledons</taxon>
        <taxon>Gunneridae</taxon>
        <taxon>Pentapetalae</taxon>
        <taxon>asterids</taxon>
        <taxon>campanulids</taxon>
        <taxon>Asterales</taxon>
        <taxon>Asteraceae</taxon>
        <taxon>Asteroideae</taxon>
        <taxon>Heliantheae alliance</taxon>
        <taxon>Millerieae</taxon>
        <taxon>Smallanthus</taxon>
    </lineage>
</organism>
<reference evidence="1 2" key="2">
    <citation type="journal article" date="2022" name="Mol. Ecol. Resour.">
        <title>The genomes of chicory, endive, great burdock and yacon provide insights into Asteraceae paleo-polyploidization history and plant inulin production.</title>
        <authorList>
            <person name="Fan W."/>
            <person name="Wang S."/>
            <person name="Wang H."/>
            <person name="Wang A."/>
            <person name="Jiang F."/>
            <person name="Liu H."/>
            <person name="Zhao H."/>
            <person name="Xu D."/>
            <person name="Zhang Y."/>
        </authorList>
    </citation>
    <scope>NUCLEOTIDE SEQUENCE [LARGE SCALE GENOMIC DNA]</scope>
    <source>
        <strain evidence="2">cv. Yunnan</strain>
        <tissue evidence="1">Leaves</tissue>
    </source>
</reference>
<protein>
    <submittedName>
        <fullName evidence="1">Uncharacterized protein</fullName>
    </submittedName>
</protein>